<dbReference type="PROSITE" id="PS50082">
    <property type="entry name" value="WD_REPEATS_2"/>
    <property type="match status" value="1"/>
</dbReference>
<evidence type="ECO:0000256" key="4">
    <source>
        <dbReference type="ARBA" id="ARBA00022737"/>
    </source>
</evidence>
<evidence type="ECO:0000256" key="2">
    <source>
        <dbReference type="ARBA" id="ARBA00022490"/>
    </source>
</evidence>
<comment type="caution">
    <text evidence="9">The sequence shown here is derived from an EMBL/GenBank/DDBJ whole genome shotgun (WGS) entry which is preliminary data.</text>
</comment>
<evidence type="ECO:0000313" key="10">
    <source>
        <dbReference type="Proteomes" id="UP000051574"/>
    </source>
</evidence>
<accession>A0A0T6BEZ9</accession>
<evidence type="ECO:0000256" key="1">
    <source>
        <dbReference type="ARBA" id="ARBA00004430"/>
    </source>
</evidence>
<dbReference type="InterPro" id="IPR015943">
    <property type="entry name" value="WD40/YVTN_repeat-like_dom_sf"/>
</dbReference>
<keyword evidence="10" id="KW-1185">Reference proteome</keyword>
<dbReference type="InterPro" id="IPR036322">
    <property type="entry name" value="WD40_repeat_dom_sf"/>
</dbReference>
<dbReference type="PANTHER" id="PTHR14885:SF3">
    <property type="entry name" value="CILIA- AND FLAGELLA-ASSOCIATED PROTEIN 44"/>
    <property type="match status" value="1"/>
</dbReference>
<keyword evidence="6" id="KW-0206">Cytoskeleton</keyword>
<evidence type="ECO:0000256" key="3">
    <source>
        <dbReference type="ARBA" id="ARBA00022574"/>
    </source>
</evidence>
<organism evidence="9 10">
    <name type="scientific">Oryctes borbonicus</name>
    <dbReference type="NCBI Taxonomy" id="1629725"/>
    <lineage>
        <taxon>Eukaryota</taxon>
        <taxon>Metazoa</taxon>
        <taxon>Ecdysozoa</taxon>
        <taxon>Arthropoda</taxon>
        <taxon>Hexapoda</taxon>
        <taxon>Insecta</taxon>
        <taxon>Pterygota</taxon>
        <taxon>Neoptera</taxon>
        <taxon>Endopterygota</taxon>
        <taxon>Coleoptera</taxon>
        <taxon>Polyphaga</taxon>
        <taxon>Scarabaeiformia</taxon>
        <taxon>Scarabaeidae</taxon>
        <taxon>Dynastinae</taxon>
        <taxon>Oryctes</taxon>
    </lineage>
</organism>
<evidence type="ECO:0000256" key="5">
    <source>
        <dbReference type="ARBA" id="ARBA00023054"/>
    </source>
</evidence>
<reference evidence="9 10" key="1">
    <citation type="submission" date="2015-09" db="EMBL/GenBank/DDBJ databases">
        <title>Draft genome of the scarab beetle Oryctes borbonicus.</title>
        <authorList>
            <person name="Meyer J.M."/>
            <person name="Markov G.V."/>
            <person name="Baskaran P."/>
            <person name="Herrmann M."/>
            <person name="Sommer R.J."/>
            <person name="Roedelsperger C."/>
        </authorList>
    </citation>
    <scope>NUCLEOTIDE SEQUENCE [LARGE SCALE GENOMIC DNA]</scope>
    <source>
        <strain evidence="9">OB123</strain>
        <tissue evidence="9">Whole animal</tissue>
    </source>
</reference>
<keyword evidence="3 8" id="KW-0853">WD repeat</keyword>
<protein>
    <submittedName>
        <fullName evidence="9">WD40 domain-containing protein</fullName>
    </submittedName>
</protein>
<dbReference type="Proteomes" id="UP000051574">
    <property type="component" value="Unassembled WGS sequence"/>
</dbReference>
<dbReference type="GO" id="GO:0005930">
    <property type="term" value="C:axoneme"/>
    <property type="evidence" value="ECO:0007669"/>
    <property type="project" value="UniProtKB-SubCell"/>
</dbReference>
<proteinExistence type="predicted"/>
<evidence type="ECO:0000256" key="6">
    <source>
        <dbReference type="ARBA" id="ARBA00023212"/>
    </source>
</evidence>
<dbReference type="GO" id="GO:0003341">
    <property type="term" value="P:cilium movement"/>
    <property type="evidence" value="ECO:0007669"/>
    <property type="project" value="UniProtKB-ARBA"/>
</dbReference>
<keyword evidence="4" id="KW-0677">Repeat</keyword>
<dbReference type="PANTHER" id="PTHR14885">
    <property type="entry name" value="CILIA- AND FLAGELLA-ASSOCIATED PROTEIN 43-RELATED"/>
    <property type="match status" value="1"/>
</dbReference>
<evidence type="ECO:0000256" key="7">
    <source>
        <dbReference type="ARBA" id="ARBA00023273"/>
    </source>
</evidence>
<dbReference type="SUPFAM" id="SSF50978">
    <property type="entry name" value="WD40 repeat-like"/>
    <property type="match status" value="1"/>
</dbReference>
<sequence length="314" mass="35961">GIYPMPDEKVISGCFWGNFLVWEAGLIKLEVFRKLRKKCHEGPIVQFDFKDGELWTVAMDGRIRVWHYDTIDQADPPDDDRVVQLEPIYDFYTPNVEFMCISKRSSNPKDTFYYAQDGNGGLWKIDLTTELNVSPSVQLYECHAGRVVDIAVCPWGPYLVSLGEDGRIYLYNYITREKLLKYQFPAKGVCMLWLPLNVDTSGNILILGFDDGNLRVIVLDISEWNESYNITLLQKTKPHHKPLTYMSLNPSGSILVTSGEDKTIFVFKIKKENLDYISLVPIGLVGTTDIVTYITWHRENDDTVILGCLHGFIE</sequence>
<keyword evidence="2" id="KW-0963">Cytoplasm</keyword>
<keyword evidence="7" id="KW-0966">Cell projection</keyword>
<keyword evidence="5" id="KW-0175">Coiled coil</keyword>
<name>A0A0T6BEZ9_9SCAR</name>
<evidence type="ECO:0000313" key="9">
    <source>
        <dbReference type="EMBL" id="KRT85890.1"/>
    </source>
</evidence>
<dbReference type="SMART" id="SM00320">
    <property type="entry name" value="WD40"/>
    <property type="match status" value="3"/>
</dbReference>
<dbReference type="AlphaFoldDB" id="A0A0T6BEZ9"/>
<feature type="non-terminal residue" evidence="9">
    <location>
        <position position="1"/>
    </location>
</feature>
<feature type="repeat" description="WD" evidence="8">
    <location>
        <begin position="236"/>
        <end position="277"/>
    </location>
</feature>
<dbReference type="Pfam" id="PF00400">
    <property type="entry name" value="WD40"/>
    <property type="match status" value="2"/>
</dbReference>
<gene>
    <name evidence="9" type="ORF">AMK59_2336</name>
</gene>
<evidence type="ECO:0000256" key="8">
    <source>
        <dbReference type="PROSITE-ProRule" id="PRU00221"/>
    </source>
</evidence>
<dbReference type="Gene3D" id="2.130.10.10">
    <property type="entry name" value="YVTN repeat-like/Quinoprotein amine dehydrogenase"/>
    <property type="match status" value="2"/>
</dbReference>
<comment type="subcellular location">
    <subcellularLocation>
        <location evidence="1">Cytoplasm</location>
        <location evidence="1">Cytoskeleton</location>
        <location evidence="1">Cilium axoneme</location>
    </subcellularLocation>
</comment>
<feature type="non-terminal residue" evidence="9">
    <location>
        <position position="314"/>
    </location>
</feature>
<dbReference type="InterPro" id="IPR001680">
    <property type="entry name" value="WD40_rpt"/>
</dbReference>
<dbReference type="EMBL" id="LJIG01001050">
    <property type="protein sequence ID" value="KRT85890.1"/>
    <property type="molecule type" value="Genomic_DNA"/>
</dbReference>
<dbReference type="OrthoDB" id="1935234at2759"/>